<organism evidence="1">
    <name type="scientific">Brachypodium distachyon</name>
    <name type="common">Purple false brome</name>
    <name type="synonym">Trachynia distachya</name>
    <dbReference type="NCBI Taxonomy" id="15368"/>
    <lineage>
        <taxon>Eukaryota</taxon>
        <taxon>Viridiplantae</taxon>
        <taxon>Streptophyta</taxon>
        <taxon>Embryophyta</taxon>
        <taxon>Tracheophyta</taxon>
        <taxon>Spermatophyta</taxon>
        <taxon>Magnoliopsida</taxon>
        <taxon>Liliopsida</taxon>
        <taxon>Poales</taxon>
        <taxon>Poaceae</taxon>
        <taxon>BOP clade</taxon>
        <taxon>Pooideae</taxon>
        <taxon>Stipodae</taxon>
        <taxon>Brachypodieae</taxon>
        <taxon>Brachypodium</taxon>
    </lineage>
</organism>
<dbReference type="PANTHER" id="PTHR35717:SF2">
    <property type="match status" value="1"/>
</dbReference>
<dbReference type="Gramene" id="PNT70466">
    <property type="protein sequence ID" value="PNT70466"/>
    <property type="gene ID" value="BRADI_2g12572v3"/>
</dbReference>
<gene>
    <name evidence="2" type="primary">LOC100843860</name>
    <name evidence="1" type="ORF">BRADI_2g12572v3</name>
</gene>
<name>A0A2K2D869_BRADI</name>
<evidence type="ECO:0000313" key="1">
    <source>
        <dbReference type="EMBL" id="PNT70466.1"/>
    </source>
</evidence>
<evidence type="ECO:0000313" key="2">
    <source>
        <dbReference type="EnsemblPlants" id="PNT70466"/>
    </source>
</evidence>
<dbReference type="PANTHER" id="PTHR35717">
    <property type="entry name" value="OS05G0156200 PROTEIN"/>
    <property type="match status" value="1"/>
</dbReference>
<dbReference type="AlphaFoldDB" id="A0A2K2D869"/>
<dbReference type="EMBL" id="CM000881">
    <property type="protein sequence ID" value="PNT70466.1"/>
    <property type="molecule type" value="Genomic_DNA"/>
</dbReference>
<sequence length="225" mass="24272">MASSLNGLSVGDPLADNIMVSPGRPENTSYVRDEMISQYSPMSEDSDDCRYYDLTASTNGSLTDVMRSPSSSPISSPNRFQKPHAGFSSGNPYPLLGCSFSAVVCSNARPGTESELRFPPSPNDMCHGGDLRRTALLRSVQMRVHGPHSCELSSSGTDEAELDPAHKHLDEVEHEYKHVGVVEMEGRSLSCPKSAPDEAKFKSAKHVSQVSDHGIDVVAQCSSDL</sequence>
<protein>
    <submittedName>
        <fullName evidence="1 2">Uncharacterized protein</fullName>
    </submittedName>
</protein>
<dbReference type="RefSeq" id="XP_014754207.1">
    <property type="nucleotide sequence ID" value="XM_014898721.2"/>
</dbReference>
<accession>A0A2K2D869</accession>
<reference evidence="2" key="3">
    <citation type="submission" date="2018-08" db="UniProtKB">
        <authorList>
            <consortium name="EnsemblPlants"/>
        </authorList>
    </citation>
    <scope>IDENTIFICATION</scope>
    <source>
        <strain evidence="2">cv. Bd21</strain>
    </source>
</reference>
<proteinExistence type="predicted"/>
<evidence type="ECO:0000313" key="3">
    <source>
        <dbReference type="Proteomes" id="UP000008810"/>
    </source>
</evidence>
<dbReference type="GeneID" id="100843860"/>
<dbReference type="Proteomes" id="UP000008810">
    <property type="component" value="Chromosome 2"/>
</dbReference>
<reference evidence="1" key="2">
    <citation type="submission" date="2017-06" db="EMBL/GenBank/DDBJ databases">
        <title>WGS assembly of Brachypodium distachyon.</title>
        <authorList>
            <consortium name="The International Brachypodium Initiative"/>
            <person name="Lucas S."/>
            <person name="Harmon-Smith M."/>
            <person name="Lail K."/>
            <person name="Tice H."/>
            <person name="Grimwood J."/>
            <person name="Bruce D."/>
            <person name="Barry K."/>
            <person name="Shu S."/>
            <person name="Lindquist E."/>
            <person name="Wang M."/>
            <person name="Pitluck S."/>
            <person name="Vogel J.P."/>
            <person name="Garvin D.F."/>
            <person name="Mockler T.C."/>
            <person name="Schmutz J."/>
            <person name="Rokhsar D."/>
            <person name="Bevan M.W."/>
        </authorList>
    </citation>
    <scope>NUCLEOTIDE SEQUENCE</scope>
    <source>
        <strain evidence="1">Bd21</strain>
    </source>
</reference>
<keyword evidence="3" id="KW-1185">Reference proteome</keyword>
<dbReference type="EnsemblPlants" id="PNT70466">
    <property type="protein sequence ID" value="PNT70466"/>
    <property type="gene ID" value="BRADI_2g12572v3"/>
</dbReference>
<dbReference type="OrthoDB" id="637546at2759"/>
<reference evidence="1 2" key="1">
    <citation type="journal article" date="2010" name="Nature">
        <title>Genome sequencing and analysis of the model grass Brachypodium distachyon.</title>
        <authorList>
            <consortium name="International Brachypodium Initiative"/>
        </authorList>
    </citation>
    <scope>NUCLEOTIDE SEQUENCE [LARGE SCALE GENOMIC DNA]</scope>
    <source>
        <strain evidence="1 2">Bd21</strain>
    </source>
</reference>